<evidence type="ECO:0000256" key="1">
    <source>
        <dbReference type="SAM" id="Phobius"/>
    </source>
</evidence>
<evidence type="ECO:0000313" key="3">
    <source>
        <dbReference type="Proteomes" id="UP000316714"/>
    </source>
</evidence>
<dbReference type="EMBL" id="SIHJ01000003">
    <property type="protein sequence ID" value="TWT32492.1"/>
    <property type="molecule type" value="Genomic_DNA"/>
</dbReference>
<keyword evidence="1" id="KW-1133">Transmembrane helix</keyword>
<proteinExistence type="predicted"/>
<evidence type="ECO:0000313" key="2">
    <source>
        <dbReference type="EMBL" id="TWT32492.1"/>
    </source>
</evidence>
<feature type="transmembrane region" description="Helical" evidence="1">
    <location>
        <begin position="71"/>
        <end position="88"/>
    </location>
</feature>
<sequence length="220" mass="25542">MPSELLGYPLYDDDLIKLSVRFAANLIVLVLIVHFVYSKQSRSKDYLFTFYMLNIVVFFICFTLKKLELELGMALGLFAIFGVLRYRTDAIPVREMSYLFIVIGLAVINSLANSKVSLAEVGFVNLAIVCLPALFESLPNLRQESREEILYERIDLIRPENHDQLIDDLQKRTGLNLSRIELGRINLLQDTVAITVYYYPHDQDREPNHDVEINRRLRRK</sequence>
<feature type="transmembrane region" description="Helical" evidence="1">
    <location>
        <begin position="20"/>
        <end position="37"/>
    </location>
</feature>
<dbReference type="OrthoDB" id="154078at2"/>
<dbReference type="AlphaFoldDB" id="A0A5C5V415"/>
<keyword evidence="3" id="KW-1185">Reference proteome</keyword>
<dbReference type="InterPro" id="IPR032531">
    <property type="entry name" value="DUF4956"/>
</dbReference>
<dbReference type="Pfam" id="PF16316">
    <property type="entry name" value="DUF4956"/>
    <property type="match status" value="1"/>
</dbReference>
<reference evidence="2 3" key="1">
    <citation type="submission" date="2019-02" db="EMBL/GenBank/DDBJ databases">
        <title>Deep-cultivation of Planctomycetes and their phenomic and genomic characterization uncovers novel biology.</title>
        <authorList>
            <person name="Wiegand S."/>
            <person name="Jogler M."/>
            <person name="Boedeker C."/>
            <person name="Pinto D."/>
            <person name="Vollmers J."/>
            <person name="Rivas-Marin E."/>
            <person name="Kohn T."/>
            <person name="Peeters S.H."/>
            <person name="Heuer A."/>
            <person name="Rast P."/>
            <person name="Oberbeckmann S."/>
            <person name="Bunk B."/>
            <person name="Jeske O."/>
            <person name="Meyerdierks A."/>
            <person name="Storesund J.E."/>
            <person name="Kallscheuer N."/>
            <person name="Luecker S."/>
            <person name="Lage O.M."/>
            <person name="Pohl T."/>
            <person name="Merkel B.J."/>
            <person name="Hornburger P."/>
            <person name="Mueller R.-W."/>
            <person name="Bruemmer F."/>
            <person name="Labrenz M."/>
            <person name="Spormann A.M."/>
            <person name="Op Den Camp H."/>
            <person name="Overmann J."/>
            <person name="Amann R."/>
            <person name="Jetten M.S.M."/>
            <person name="Mascher T."/>
            <person name="Medema M.H."/>
            <person name="Devos D.P."/>
            <person name="Kaster A.-K."/>
            <person name="Ovreas L."/>
            <person name="Rohde M."/>
            <person name="Galperin M.Y."/>
            <person name="Jogler C."/>
        </authorList>
    </citation>
    <scope>NUCLEOTIDE SEQUENCE [LARGE SCALE GENOMIC DNA]</scope>
    <source>
        <strain evidence="2 3">KOR34</strain>
    </source>
</reference>
<accession>A0A5C5V415</accession>
<organism evidence="2 3">
    <name type="scientific">Posidoniimonas corsicana</name>
    <dbReference type="NCBI Taxonomy" id="1938618"/>
    <lineage>
        <taxon>Bacteria</taxon>
        <taxon>Pseudomonadati</taxon>
        <taxon>Planctomycetota</taxon>
        <taxon>Planctomycetia</taxon>
        <taxon>Pirellulales</taxon>
        <taxon>Lacipirellulaceae</taxon>
        <taxon>Posidoniimonas</taxon>
    </lineage>
</organism>
<keyword evidence="1" id="KW-0472">Membrane</keyword>
<feature type="transmembrane region" description="Helical" evidence="1">
    <location>
        <begin position="46"/>
        <end position="65"/>
    </location>
</feature>
<name>A0A5C5V415_9BACT</name>
<dbReference type="RefSeq" id="WP_146567901.1">
    <property type="nucleotide sequence ID" value="NZ_SIHJ01000003.1"/>
</dbReference>
<evidence type="ECO:0008006" key="4">
    <source>
        <dbReference type="Google" id="ProtNLM"/>
    </source>
</evidence>
<comment type="caution">
    <text evidence="2">The sequence shown here is derived from an EMBL/GenBank/DDBJ whole genome shotgun (WGS) entry which is preliminary data.</text>
</comment>
<keyword evidence="1" id="KW-0812">Transmembrane</keyword>
<dbReference type="Proteomes" id="UP000316714">
    <property type="component" value="Unassembled WGS sequence"/>
</dbReference>
<protein>
    <recommendedName>
        <fullName evidence="4">DUF4956 domain-containing protein</fullName>
    </recommendedName>
</protein>
<gene>
    <name evidence="2" type="ORF">KOR34_42550</name>
</gene>